<dbReference type="Gene3D" id="6.10.360.10">
    <property type="match status" value="1"/>
</dbReference>
<evidence type="ECO:0000313" key="2">
    <source>
        <dbReference type="EMBL" id="KAL3045477.1"/>
    </source>
</evidence>
<feature type="compositionally biased region" description="Basic residues" evidence="1">
    <location>
        <begin position="383"/>
        <end position="392"/>
    </location>
</feature>
<feature type="region of interest" description="Disordered" evidence="1">
    <location>
        <begin position="37"/>
        <end position="405"/>
    </location>
</feature>
<feature type="compositionally biased region" description="Acidic residues" evidence="1">
    <location>
        <begin position="230"/>
        <end position="240"/>
    </location>
</feature>
<accession>A0ABD2FUL1</accession>
<feature type="compositionally biased region" description="Acidic residues" evidence="1">
    <location>
        <begin position="182"/>
        <end position="205"/>
    </location>
</feature>
<evidence type="ECO:0008006" key="4">
    <source>
        <dbReference type="Google" id="ProtNLM"/>
    </source>
</evidence>
<feature type="compositionally biased region" description="Acidic residues" evidence="1">
    <location>
        <begin position="118"/>
        <end position="144"/>
    </location>
</feature>
<evidence type="ECO:0000313" key="3">
    <source>
        <dbReference type="Proteomes" id="UP001619887"/>
    </source>
</evidence>
<keyword evidence="3" id="KW-1185">Reference proteome</keyword>
<proteinExistence type="predicted"/>
<name>A0ABD2FUL1_PAGBO</name>
<feature type="compositionally biased region" description="Basic and acidic residues" evidence="1">
    <location>
        <begin position="268"/>
        <end position="288"/>
    </location>
</feature>
<feature type="compositionally biased region" description="Acidic residues" evidence="1">
    <location>
        <begin position="58"/>
        <end position="102"/>
    </location>
</feature>
<dbReference type="AlphaFoldDB" id="A0ABD2FUL1"/>
<dbReference type="EMBL" id="JBIYXZ010002086">
    <property type="protein sequence ID" value="KAL3045477.1"/>
    <property type="molecule type" value="Genomic_DNA"/>
</dbReference>
<protein>
    <recommendedName>
        <fullName evidence="4">Ermin</fullName>
    </recommendedName>
</protein>
<dbReference type="InterPro" id="IPR008954">
    <property type="entry name" value="Moesin_tail_sf"/>
</dbReference>
<feature type="compositionally biased region" description="Polar residues" evidence="1">
    <location>
        <begin position="289"/>
        <end position="307"/>
    </location>
</feature>
<dbReference type="Proteomes" id="UP001619887">
    <property type="component" value="Unassembled WGS sequence"/>
</dbReference>
<evidence type="ECO:0000256" key="1">
    <source>
        <dbReference type="SAM" id="MobiDB-lite"/>
    </source>
</evidence>
<dbReference type="Pfam" id="PF20491">
    <property type="entry name" value="Ermin"/>
    <property type="match status" value="1"/>
</dbReference>
<gene>
    <name evidence="2" type="ORF">OYC64_013699</name>
</gene>
<reference evidence="2 3" key="2">
    <citation type="journal article" date="2024" name="G3 (Bethesda)">
        <title>The genome of the cryopelagic Antarctic bald notothen, Trematomus borchgrevinki.</title>
        <authorList>
            <person name="Rayamajhi N."/>
            <person name="Rivera-Colon A.G."/>
            <person name="Minhas B.F."/>
            <person name="Cheng C.C."/>
            <person name="Catchen J.M."/>
        </authorList>
    </citation>
    <scope>NUCLEOTIDE SEQUENCE [LARGE SCALE GENOMIC DNA]</scope>
    <source>
        <strain evidence="2">AGRC-2024</strain>
    </source>
</reference>
<feature type="compositionally biased region" description="Basic and acidic residues" evidence="1">
    <location>
        <begin position="167"/>
        <end position="181"/>
    </location>
</feature>
<feature type="compositionally biased region" description="Basic and acidic residues" evidence="1">
    <location>
        <begin position="145"/>
        <end position="159"/>
    </location>
</feature>
<comment type="caution">
    <text evidence="2">The sequence shown here is derived from an EMBL/GenBank/DDBJ whole genome shotgun (WGS) entry which is preliminary data.</text>
</comment>
<reference evidence="2 3" key="1">
    <citation type="journal article" date="2022" name="G3 (Bethesda)">
        <title>Evaluating Illumina-, Nanopore-, and PacBio-based genome assembly strategies with the bald notothen, Trematomus borchgrevinki.</title>
        <authorList>
            <person name="Rayamajhi N."/>
            <person name="Cheng C.C."/>
            <person name="Catchen J.M."/>
        </authorList>
    </citation>
    <scope>NUCLEOTIDE SEQUENCE [LARGE SCALE GENOMIC DNA]</scope>
    <source>
        <strain evidence="2">AGRC-2024</strain>
    </source>
</reference>
<organism evidence="2 3">
    <name type="scientific">Pagothenia borchgrevinki</name>
    <name type="common">Bald rockcod</name>
    <name type="synonym">Trematomus borchgrevinki</name>
    <dbReference type="NCBI Taxonomy" id="8213"/>
    <lineage>
        <taxon>Eukaryota</taxon>
        <taxon>Metazoa</taxon>
        <taxon>Chordata</taxon>
        <taxon>Craniata</taxon>
        <taxon>Vertebrata</taxon>
        <taxon>Euteleostomi</taxon>
        <taxon>Actinopterygii</taxon>
        <taxon>Neopterygii</taxon>
        <taxon>Teleostei</taxon>
        <taxon>Neoteleostei</taxon>
        <taxon>Acanthomorphata</taxon>
        <taxon>Eupercaria</taxon>
        <taxon>Perciformes</taxon>
        <taxon>Notothenioidei</taxon>
        <taxon>Nototheniidae</taxon>
        <taxon>Pagothenia</taxon>
    </lineage>
</organism>
<sequence length="405" mass="45859">MASWWTAEDEEESSIVSRVIQAVGLFGDILSLEDTMLRDEETAEVGKEGGSENRLAGEEEGEEEEEEGREEEQELENEDEEEQGEADIEDEEVEEEEEEEKEVLENGAEEERAGNEEKSDDEDEVEEQRDEEEKENEVLEEEQEEREKEEGEITGRHVEEEEEMETAGEKEEGEITGRHVEEEEEMETAGEKEEEEEMAALEDGEAERKEEANHPSDSQKPSPAETLSHEEEEEEEEEEDSARNQNEDVYPSSASSDRETTQSLTDTKSARLDLRDDETQSLEERLEIKTSSPGETSTVVRDTTPGPQTACRLKKSVALMDPEASLMAEEEGRGRGTQNSSNPVMEAEEGEPDEGQNSGLTNGKADNKKKNGKPQASKFKTVSYRRIRRGNTRQRIEEFEAMMDS</sequence>
<feature type="compositionally biased region" description="Basic and acidic residues" evidence="1">
    <location>
        <begin position="37"/>
        <end position="57"/>
    </location>
</feature>
<dbReference type="InterPro" id="IPR045346">
    <property type="entry name" value="Ermin"/>
</dbReference>